<dbReference type="AlphaFoldDB" id="A0A0E9QCV2"/>
<reference evidence="1" key="2">
    <citation type="journal article" date="2015" name="Fish Shellfish Immunol.">
        <title>Early steps in the European eel (Anguilla anguilla)-Vibrio vulnificus interaction in the gills: Role of the RtxA13 toxin.</title>
        <authorList>
            <person name="Callol A."/>
            <person name="Pajuelo D."/>
            <person name="Ebbesson L."/>
            <person name="Teles M."/>
            <person name="MacKenzie S."/>
            <person name="Amaro C."/>
        </authorList>
    </citation>
    <scope>NUCLEOTIDE SEQUENCE</scope>
</reference>
<name>A0A0E9QCV2_ANGAN</name>
<reference evidence="1" key="1">
    <citation type="submission" date="2014-11" db="EMBL/GenBank/DDBJ databases">
        <authorList>
            <person name="Amaro Gonzalez C."/>
        </authorList>
    </citation>
    <scope>NUCLEOTIDE SEQUENCE</scope>
</reference>
<accession>A0A0E9QCV2</accession>
<organism evidence="1">
    <name type="scientific">Anguilla anguilla</name>
    <name type="common">European freshwater eel</name>
    <name type="synonym">Muraena anguilla</name>
    <dbReference type="NCBI Taxonomy" id="7936"/>
    <lineage>
        <taxon>Eukaryota</taxon>
        <taxon>Metazoa</taxon>
        <taxon>Chordata</taxon>
        <taxon>Craniata</taxon>
        <taxon>Vertebrata</taxon>
        <taxon>Euteleostomi</taxon>
        <taxon>Actinopterygii</taxon>
        <taxon>Neopterygii</taxon>
        <taxon>Teleostei</taxon>
        <taxon>Anguilliformes</taxon>
        <taxon>Anguillidae</taxon>
        <taxon>Anguilla</taxon>
    </lineage>
</organism>
<sequence length="16" mass="1753">MAIIINTAPFSETCLE</sequence>
<proteinExistence type="predicted"/>
<dbReference type="EMBL" id="GBXM01094649">
    <property type="protein sequence ID" value="JAH13928.1"/>
    <property type="molecule type" value="Transcribed_RNA"/>
</dbReference>
<protein>
    <submittedName>
        <fullName evidence="1">Uncharacterized protein</fullName>
    </submittedName>
</protein>
<evidence type="ECO:0000313" key="1">
    <source>
        <dbReference type="EMBL" id="JAH13928.1"/>
    </source>
</evidence>